<reference evidence="3 4" key="1">
    <citation type="submission" date="2018-08" db="EMBL/GenBank/DDBJ databases">
        <title>Genome sequencing of Agrobacterium vitis strain ICMP 10754.</title>
        <authorList>
            <person name="Visnovsky S.B."/>
            <person name="Pitman A.R."/>
        </authorList>
    </citation>
    <scope>NUCLEOTIDE SEQUENCE [LARGE SCALE GENOMIC DNA]</scope>
    <source>
        <strain evidence="3 4">ICMP 10754</strain>
    </source>
</reference>
<feature type="binding site" evidence="2">
    <location>
        <position position="97"/>
    </location>
    <ligand>
        <name>Mg(2+)</name>
        <dbReference type="ChEBI" id="CHEBI:18420"/>
        <label>1</label>
        <note>catalytic</note>
    </ligand>
</feature>
<dbReference type="Proteomes" id="UP000436911">
    <property type="component" value="Unassembled WGS sequence"/>
</dbReference>
<dbReference type="GO" id="GO:0006020">
    <property type="term" value="P:inositol metabolic process"/>
    <property type="evidence" value="ECO:0007669"/>
    <property type="project" value="TreeGrafter"/>
</dbReference>
<dbReference type="GO" id="GO:0046872">
    <property type="term" value="F:metal ion binding"/>
    <property type="evidence" value="ECO:0007669"/>
    <property type="project" value="UniProtKB-KW"/>
</dbReference>
<accession>A0A368NXE9</accession>
<evidence type="ECO:0000313" key="4">
    <source>
        <dbReference type="Proteomes" id="UP000436911"/>
    </source>
</evidence>
<organism evidence="3 4">
    <name type="scientific">Agrobacterium vitis</name>
    <name type="common">Rhizobium vitis</name>
    <dbReference type="NCBI Taxonomy" id="373"/>
    <lineage>
        <taxon>Bacteria</taxon>
        <taxon>Pseudomonadati</taxon>
        <taxon>Pseudomonadota</taxon>
        <taxon>Alphaproteobacteria</taxon>
        <taxon>Hyphomicrobiales</taxon>
        <taxon>Rhizobiaceae</taxon>
        <taxon>Rhizobium/Agrobacterium group</taxon>
        <taxon>Agrobacterium</taxon>
    </lineage>
</organism>
<dbReference type="Gene3D" id="3.40.190.80">
    <property type="match status" value="1"/>
</dbReference>
<feature type="binding site" evidence="2">
    <location>
        <position position="74"/>
    </location>
    <ligand>
        <name>Mg(2+)</name>
        <dbReference type="ChEBI" id="CHEBI:18420"/>
        <label>1</label>
        <note>catalytic</note>
    </ligand>
</feature>
<dbReference type="PANTHER" id="PTHR20854">
    <property type="entry name" value="INOSITOL MONOPHOSPHATASE"/>
    <property type="match status" value="1"/>
</dbReference>
<feature type="binding site" evidence="2">
    <location>
        <position position="226"/>
    </location>
    <ligand>
        <name>Mg(2+)</name>
        <dbReference type="ChEBI" id="CHEBI:18420"/>
        <label>1</label>
        <note>catalytic</note>
    </ligand>
</feature>
<protein>
    <submittedName>
        <fullName evidence="3">Inositol monophosphatase</fullName>
    </submittedName>
</protein>
<gene>
    <name evidence="3" type="ORF">DXT89_24550</name>
</gene>
<dbReference type="Pfam" id="PF00459">
    <property type="entry name" value="Inositol_P"/>
    <property type="match status" value="1"/>
</dbReference>
<proteinExistence type="inferred from homology"/>
<dbReference type="OrthoDB" id="9785695at2"/>
<comment type="cofactor">
    <cofactor evidence="2">
        <name>Mg(2+)</name>
        <dbReference type="ChEBI" id="CHEBI:18420"/>
    </cofactor>
</comment>
<keyword evidence="2" id="KW-0460">Magnesium</keyword>
<keyword evidence="2" id="KW-0479">Metal-binding</keyword>
<dbReference type="AlphaFoldDB" id="A0A368NXE9"/>
<dbReference type="RefSeq" id="WP_081088839.1">
    <property type="nucleotide sequence ID" value="NZ_CP055265.1"/>
</dbReference>
<comment type="similarity">
    <text evidence="1">Belongs to the inositol monophosphatase superfamily.</text>
</comment>
<dbReference type="EMBL" id="QUSG01000024">
    <property type="protein sequence ID" value="KAA3520892.1"/>
    <property type="molecule type" value="Genomic_DNA"/>
</dbReference>
<dbReference type="Gene3D" id="3.30.540.10">
    <property type="entry name" value="Fructose-1,6-Bisphosphatase, subunit A, domain 1"/>
    <property type="match status" value="1"/>
</dbReference>
<evidence type="ECO:0000256" key="2">
    <source>
        <dbReference type="PIRSR" id="PIRSR600760-2"/>
    </source>
</evidence>
<name>A0A368NXE9_AGRVI</name>
<dbReference type="InterPro" id="IPR000760">
    <property type="entry name" value="Inositol_monophosphatase-like"/>
</dbReference>
<feature type="binding site" evidence="2">
    <location>
        <position position="100"/>
    </location>
    <ligand>
        <name>Mg(2+)</name>
        <dbReference type="ChEBI" id="CHEBI:18420"/>
        <label>1</label>
        <note>catalytic</note>
    </ligand>
</feature>
<sequence length="278" mass="30023">MPPVFQDRDIDAVLQIVKDAAASQIVPRFRRLGVSDISEKKSSIDLVTEADLLSEKQMTDAFLARWPGALIVGEEACETNPGVIDALRDAELAFVIDPVDGTFNFQAGLPLHATNLAVVVRGETVAGIIHESVLGDTLVAARGAGAQFLRADGERVPVKVAAPCDLSSMVGTISINELTGEEKRRIAGNLTKAKMAFAFNCSAYEYWLVATGKVHFIGHYKLMPWDHLAGVLIHQEAGGVTARFDGSPYRPGDITGGILTAPDRDSWEMVLREVIQAR</sequence>
<comment type="caution">
    <text evidence="3">The sequence shown here is derived from an EMBL/GenBank/DDBJ whole genome shotgun (WGS) entry which is preliminary data.</text>
</comment>
<evidence type="ECO:0000313" key="3">
    <source>
        <dbReference type="EMBL" id="KAA3520892.1"/>
    </source>
</evidence>
<dbReference type="PRINTS" id="PR00377">
    <property type="entry name" value="IMPHPHTASES"/>
</dbReference>
<dbReference type="GO" id="GO:0007165">
    <property type="term" value="P:signal transduction"/>
    <property type="evidence" value="ECO:0007669"/>
    <property type="project" value="TreeGrafter"/>
</dbReference>
<evidence type="ECO:0000256" key="1">
    <source>
        <dbReference type="ARBA" id="ARBA00009759"/>
    </source>
</evidence>
<dbReference type="PANTHER" id="PTHR20854:SF4">
    <property type="entry name" value="INOSITOL-1-MONOPHOSPHATASE-RELATED"/>
    <property type="match status" value="1"/>
</dbReference>
<dbReference type="GO" id="GO:0008934">
    <property type="term" value="F:inositol monophosphate 1-phosphatase activity"/>
    <property type="evidence" value="ECO:0007669"/>
    <property type="project" value="TreeGrafter"/>
</dbReference>
<dbReference type="GeneID" id="60682476"/>
<dbReference type="SUPFAM" id="SSF56655">
    <property type="entry name" value="Carbohydrate phosphatase"/>
    <property type="match status" value="1"/>
</dbReference>